<evidence type="ECO:0000313" key="4">
    <source>
        <dbReference type="Proteomes" id="UP000498740"/>
    </source>
</evidence>
<dbReference type="AlphaFoldDB" id="A0A7J0D1E4"/>
<comment type="caution">
    <text evidence="3">The sequence shown here is derived from an EMBL/GenBank/DDBJ whole genome shotgun (WGS) entry which is preliminary data.</text>
</comment>
<dbReference type="NCBIfam" id="TIGR00537">
    <property type="entry name" value="hemK_rel_arch"/>
    <property type="match status" value="1"/>
</dbReference>
<dbReference type="Pfam" id="PF05175">
    <property type="entry name" value="MTS"/>
    <property type="match status" value="1"/>
</dbReference>
<dbReference type="GO" id="GO:0032259">
    <property type="term" value="P:methylation"/>
    <property type="evidence" value="ECO:0007669"/>
    <property type="project" value="InterPro"/>
</dbReference>
<organism evidence="3 4">
    <name type="scientific">Streptomyces microflavus</name>
    <name type="common">Streptomyces lipmanii</name>
    <dbReference type="NCBI Taxonomy" id="1919"/>
    <lineage>
        <taxon>Bacteria</taxon>
        <taxon>Bacillati</taxon>
        <taxon>Actinomycetota</taxon>
        <taxon>Actinomycetes</taxon>
        <taxon>Kitasatosporales</taxon>
        <taxon>Streptomycetaceae</taxon>
        <taxon>Streptomyces</taxon>
    </lineage>
</organism>
<dbReference type="InterPro" id="IPR002052">
    <property type="entry name" value="DNA_methylase_N6_adenine_CS"/>
</dbReference>
<protein>
    <recommendedName>
        <fullName evidence="2">Methyltransferase small domain-containing protein</fullName>
    </recommendedName>
</protein>
<dbReference type="InterPro" id="IPR050320">
    <property type="entry name" value="N5-glutamine_MTase"/>
</dbReference>
<proteinExistence type="predicted"/>
<dbReference type="RefSeq" id="WP_015612120.1">
    <property type="nucleotide sequence ID" value="NZ_BMUG01000006.1"/>
</dbReference>
<feature type="region of interest" description="Disordered" evidence="1">
    <location>
        <begin position="1"/>
        <end position="22"/>
    </location>
</feature>
<dbReference type="Proteomes" id="UP000498740">
    <property type="component" value="Unassembled WGS sequence"/>
</dbReference>
<dbReference type="InterPro" id="IPR029063">
    <property type="entry name" value="SAM-dependent_MTases_sf"/>
</dbReference>
<dbReference type="CDD" id="cd02440">
    <property type="entry name" value="AdoMet_MTases"/>
    <property type="match status" value="1"/>
</dbReference>
<dbReference type="PROSITE" id="PS00092">
    <property type="entry name" value="N6_MTASE"/>
    <property type="match status" value="1"/>
</dbReference>
<dbReference type="SUPFAM" id="SSF53335">
    <property type="entry name" value="S-adenosyl-L-methionine-dependent methyltransferases"/>
    <property type="match status" value="1"/>
</dbReference>
<feature type="domain" description="Methyltransferase small" evidence="2">
    <location>
        <begin position="80"/>
        <end position="197"/>
    </location>
</feature>
<dbReference type="PANTHER" id="PTHR18895">
    <property type="entry name" value="HEMK METHYLTRANSFERASE"/>
    <property type="match status" value="1"/>
</dbReference>
<accession>A0A7J0D1E4</accession>
<sequence>MTKLDHQSATQAESYRPLVSPERVQEIKGLREAMSSQGGGEEGEQTHPFLGLTLRVPSQVMTPCPVSPMLGGAVFAEVQPGDRVLDMGTGSGSLALIAAKKGADVLAVDLNPHAVTAVRANAELNGVADRVESRESDVFDAVEGRFDLIIFNPPFQWFAASDYADVAGTDAGYQALTRFFRSARAHLTEKGRMILFFSTMGDVEYFEKLVADGGFDHKVVFSTTQPVFDVQVEFSVHRLS</sequence>
<dbReference type="GO" id="GO:0008757">
    <property type="term" value="F:S-adenosylmethionine-dependent methyltransferase activity"/>
    <property type="evidence" value="ECO:0007669"/>
    <property type="project" value="UniProtKB-ARBA"/>
</dbReference>
<dbReference type="Gene3D" id="3.40.50.150">
    <property type="entry name" value="Vaccinia Virus protein VP39"/>
    <property type="match status" value="1"/>
</dbReference>
<name>A0A7J0D1E4_STRMI</name>
<evidence type="ECO:0000256" key="1">
    <source>
        <dbReference type="SAM" id="MobiDB-lite"/>
    </source>
</evidence>
<gene>
    <name evidence="3" type="ORF">Smic_65300</name>
</gene>
<dbReference type="PANTHER" id="PTHR18895:SF74">
    <property type="entry name" value="MTRF1L RELEASE FACTOR GLUTAMINE METHYLTRANSFERASE"/>
    <property type="match status" value="1"/>
</dbReference>
<dbReference type="GO" id="GO:0003676">
    <property type="term" value="F:nucleic acid binding"/>
    <property type="evidence" value="ECO:0007669"/>
    <property type="project" value="InterPro"/>
</dbReference>
<evidence type="ECO:0000313" key="3">
    <source>
        <dbReference type="EMBL" id="GFN07974.1"/>
    </source>
</evidence>
<reference evidence="3 4" key="1">
    <citation type="submission" date="2020-05" db="EMBL/GenBank/DDBJ databases">
        <title>Whole genome shotgun sequence of Streptomyces microflavus NBRC 13062.</title>
        <authorList>
            <person name="Komaki H."/>
            <person name="Tamura T."/>
        </authorList>
    </citation>
    <scope>NUCLEOTIDE SEQUENCE [LARGE SCALE GENOMIC DNA]</scope>
    <source>
        <strain evidence="3 4">NBRC 13062</strain>
    </source>
</reference>
<dbReference type="GO" id="GO:0008170">
    <property type="term" value="F:N-methyltransferase activity"/>
    <property type="evidence" value="ECO:0007669"/>
    <property type="project" value="UniProtKB-ARBA"/>
</dbReference>
<dbReference type="InterPro" id="IPR007848">
    <property type="entry name" value="Small_mtfrase_dom"/>
</dbReference>
<dbReference type="EMBL" id="BLWD01000001">
    <property type="protein sequence ID" value="GFN07974.1"/>
    <property type="molecule type" value="Genomic_DNA"/>
</dbReference>
<dbReference type="InterPro" id="IPR004557">
    <property type="entry name" value="PrmC-related"/>
</dbReference>
<evidence type="ECO:0000259" key="2">
    <source>
        <dbReference type="Pfam" id="PF05175"/>
    </source>
</evidence>